<evidence type="ECO:0000313" key="6">
    <source>
        <dbReference type="Proteomes" id="UP000642571"/>
    </source>
</evidence>
<protein>
    <recommendedName>
        <fullName evidence="4">Type I restriction modification DNA specificity domain-containing protein</fullName>
    </recommendedName>
</protein>
<feature type="domain" description="Type I restriction modification DNA specificity" evidence="4">
    <location>
        <begin position="242"/>
        <end position="401"/>
    </location>
</feature>
<comment type="caution">
    <text evidence="5">The sequence shown here is derived from an EMBL/GenBank/DDBJ whole genome shotgun (WGS) entry which is preliminary data.</text>
</comment>
<accession>A0ABQ1QIH9</accession>
<dbReference type="Proteomes" id="UP000642571">
    <property type="component" value="Unassembled WGS sequence"/>
</dbReference>
<feature type="domain" description="Type I restriction modification DNA specificity" evidence="4">
    <location>
        <begin position="43"/>
        <end position="188"/>
    </location>
</feature>
<keyword evidence="3" id="KW-0238">DNA-binding</keyword>
<name>A0ABQ1QIH9_9BACI</name>
<keyword evidence="6" id="KW-1185">Reference proteome</keyword>
<dbReference type="SUPFAM" id="SSF116734">
    <property type="entry name" value="DNA methylase specificity domain"/>
    <property type="match status" value="2"/>
</dbReference>
<dbReference type="Pfam" id="PF01420">
    <property type="entry name" value="Methylase_S"/>
    <property type="match status" value="2"/>
</dbReference>
<sequence>MKPYKVMPYAVLEREDWSVDYLMASLEEKADKGIPLLEWVNINPTRVDKKEIEKTTTYSYLDLSSISHEYGIISNPKEVLGEDLPARATLKVQEGDILLSSVRPERNHVAVVDETFDGCIVNNTFFVLRPKQRNHTELLYFVLRSNDVNEQLSLLARGTAIPTIRKKEIESFQIPDIETTSENQQVAQTLYKDWIFKQQNQQSVQSIVEKRFIEHGIIQTEENSDLPDPLYTTVLSDQVEATRNLKDLLLKARSGAAISSKEYQEEGIPYIRIRDMTGTSVSMEEGVYINEATAENNAKGKVQKGDVLVSRVGTVGKAGFVSDELEEAVASQHISMLQVNQDRLNPLFLLYYLNTSCSVDHLLKLASGSVQKFIRLKDIKELPVPVPDLKLQEQVVQEIERQITEQSNDSLKDQIHDFTEKLLNKSN</sequence>
<organism evidence="5 6">
    <name type="scientific">Pontibacillus salipaludis</name>
    <dbReference type="NCBI Taxonomy" id="1697394"/>
    <lineage>
        <taxon>Bacteria</taxon>
        <taxon>Bacillati</taxon>
        <taxon>Bacillota</taxon>
        <taxon>Bacilli</taxon>
        <taxon>Bacillales</taxon>
        <taxon>Bacillaceae</taxon>
        <taxon>Pontibacillus</taxon>
    </lineage>
</organism>
<dbReference type="InterPro" id="IPR052021">
    <property type="entry name" value="Type-I_RS_S_subunit"/>
</dbReference>
<evidence type="ECO:0000313" key="5">
    <source>
        <dbReference type="EMBL" id="GGD28874.1"/>
    </source>
</evidence>
<dbReference type="PANTHER" id="PTHR30408:SF12">
    <property type="entry name" value="TYPE I RESTRICTION ENZYME MJAVIII SPECIFICITY SUBUNIT"/>
    <property type="match status" value="1"/>
</dbReference>
<gene>
    <name evidence="5" type="ORF">GCM10011389_40590</name>
</gene>
<evidence type="ECO:0000256" key="2">
    <source>
        <dbReference type="ARBA" id="ARBA00022747"/>
    </source>
</evidence>
<dbReference type="Gene3D" id="3.90.220.20">
    <property type="entry name" value="DNA methylase specificity domains"/>
    <property type="match status" value="2"/>
</dbReference>
<dbReference type="PANTHER" id="PTHR30408">
    <property type="entry name" value="TYPE-1 RESTRICTION ENZYME ECOKI SPECIFICITY PROTEIN"/>
    <property type="match status" value="1"/>
</dbReference>
<dbReference type="InterPro" id="IPR000055">
    <property type="entry name" value="Restrct_endonuc_typeI_TRD"/>
</dbReference>
<reference evidence="6" key="1">
    <citation type="journal article" date="2019" name="Int. J. Syst. Evol. Microbiol.">
        <title>The Global Catalogue of Microorganisms (GCM) 10K type strain sequencing project: providing services to taxonomists for standard genome sequencing and annotation.</title>
        <authorList>
            <consortium name="The Broad Institute Genomics Platform"/>
            <consortium name="The Broad Institute Genome Sequencing Center for Infectious Disease"/>
            <person name="Wu L."/>
            <person name="Ma J."/>
        </authorList>
    </citation>
    <scope>NUCLEOTIDE SEQUENCE [LARGE SCALE GENOMIC DNA]</scope>
    <source>
        <strain evidence="6">CGMCC 1.15353</strain>
    </source>
</reference>
<keyword evidence="2" id="KW-0680">Restriction system</keyword>
<dbReference type="EMBL" id="BMIN01000029">
    <property type="protein sequence ID" value="GGD28874.1"/>
    <property type="molecule type" value="Genomic_DNA"/>
</dbReference>
<comment type="similarity">
    <text evidence="1">Belongs to the type-I restriction system S methylase family.</text>
</comment>
<dbReference type="InterPro" id="IPR044946">
    <property type="entry name" value="Restrct_endonuc_typeI_TRD_sf"/>
</dbReference>
<proteinExistence type="inferred from homology"/>
<evidence type="ECO:0000259" key="4">
    <source>
        <dbReference type="Pfam" id="PF01420"/>
    </source>
</evidence>
<dbReference type="RefSeq" id="WP_188656152.1">
    <property type="nucleotide sequence ID" value="NZ_BMIN01000029.1"/>
</dbReference>
<evidence type="ECO:0000256" key="1">
    <source>
        <dbReference type="ARBA" id="ARBA00010923"/>
    </source>
</evidence>
<evidence type="ECO:0000256" key="3">
    <source>
        <dbReference type="ARBA" id="ARBA00023125"/>
    </source>
</evidence>